<evidence type="ECO:0000259" key="3">
    <source>
        <dbReference type="Pfam" id="PF01648"/>
    </source>
</evidence>
<dbReference type="GO" id="GO:0000287">
    <property type="term" value="F:magnesium ion binding"/>
    <property type="evidence" value="ECO:0007669"/>
    <property type="project" value="InterPro"/>
</dbReference>
<reference evidence="4 5" key="1">
    <citation type="submission" date="2019-03" db="EMBL/GenBank/DDBJ databases">
        <title>Genomic Encyclopedia of Archaeal and Bacterial Type Strains, Phase II (KMG-II): from individual species to whole genera.</title>
        <authorList>
            <person name="Goeker M."/>
        </authorList>
    </citation>
    <scope>NUCLEOTIDE SEQUENCE [LARGE SCALE GENOMIC DNA]</scope>
    <source>
        <strain evidence="4 5">DSM 22554</strain>
    </source>
</reference>
<protein>
    <submittedName>
        <fullName evidence="4">Phosphopantetheinyl transferase</fullName>
    </submittedName>
</protein>
<dbReference type="OrthoDB" id="1190494at2"/>
<evidence type="ECO:0000313" key="4">
    <source>
        <dbReference type="EMBL" id="TCK82779.1"/>
    </source>
</evidence>
<evidence type="ECO:0000256" key="1">
    <source>
        <dbReference type="ARBA" id="ARBA00010990"/>
    </source>
</evidence>
<dbReference type="Gene3D" id="3.90.470.20">
    <property type="entry name" value="4'-phosphopantetheinyl transferase domain"/>
    <property type="match status" value="2"/>
</dbReference>
<dbReference type="AlphaFoldDB" id="A0A4R1LZU6"/>
<keyword evidence="2 4" id="KW-0808">Transferase</keyword>
<accession>A0A4R1LZU6</accession>
<dbReference type="InterPro" id="IPR008278">
    <property type="entry name" value="4-PPantetheinyl_Trfase_dom"/>
</dbReference>
<dbReference type="EMBL" id="SMGO01000002">
    <property type="protein sequence ID" value="TCK82779.1"/>
    <property type="molecule type" value="Genomic_DNA"/>
</dbReference>
<dbReference type="PANTHER" id="PTHR12215:SF10">
    <property type="entry name" value="L-AMINOADIPATE-SEMIALDEHYDE DEHYDROGENASE-PHOSPHOPANTETHEINYL TRANSFERASE"/>
    <property type="match status" value="1"/>
</dbReference>
<dbReference type="InterPro" id="IPR037143">
    <property type="entry name" value="4-PPantetheinyl_Trfase_dom_sf"/>
</dbReference>
<proteinExistence type="inferred from homology"/>
<dbReference type="GO" id="GO:0005829">
    <property type="term" value="C:cytosol"/>
    <property type="evidence" value="ECO:0007669"/>
    <property type="project" value="TreeGrafter"/>
</dbReference>
<comment type="similarity">
    <text evidence="1">Belongs to the P-Pant transferase superfamily. Gsp/Sfp/HetI/AcpT family.</text>
</comment>
<evidence type="ECO:0000313" key="5">
    <source>
        <dbReference type="Proteomes" id="UP000294616"/>
    </source>
</evidence>
<dbReference type="RefSeq" id="WP_132222901.1">
    <property type="nucleotide sequence ID" value="NZ_SMGO01000002.1"/>
</dbReference>
<dbReference type="Pfam" id="PF01648">
    <property type="entry name" value="ACPS"/>
    <property type="match status" value="1"/>
</dbReference>
<name>A0A4R1LZU6_9SPHI</name>
<sequence length="212" mass="24634">MPIRYIKTLANGSSLCLWHIEENEEELRSNLNISKREQNELLAIRSERGRVRWLAVRQALNALFPQGVAECLKDEHGKPYIDNYEGYISLSHSNDFAIAMVHPKNAVGVDIEIIQPKIRRIAKKFLKDFEIERVHGEHEIERLYVCWCAKEAIFKWQGKKGISLKQNIDVEAFQFQEAGTLRAHLYTPDFSQYLTVDYEKMDGYLLAYVCNA</sequence>
<comment type="caution">
    <text evidence="4">The sequence shown here is derived from an EMBL/GenBank/DDBJ whole genome shotgun (WGS) entry which is preliminary data.</text>
</comment>
<evidence type="ECO:0000256" key="2">
    <source>
        <dbReference type="ARBA" id="ARBA00022679"/>
    </source>
</evidence>
<dbReference type="SUPFAM" id="SSF56214">
    <property type="entry name" value="4'-phosphopantetheinyl transferase"/>
    <property type="match status" value="2"/>
</dbReference>
<dbReference type="PANTHER" id="PTHR12215">
    <property type="entry name" value="PHOSPHOPANTETHEINE TRANSFERASE"/>
    <property type="match status" value="1"/>
</dbReference>
<dbReference type="InterPro" id="IPR050559">
    <property type="entry name" value="P-Pant_transferase_sf"/>
</dbReference>
<dbReference type="GO" id="GO:0008897">
    <property type="term" value="F:holo-[acyl-carrier-protein] synthase activity"/>
    <property type="evidence" value="ECO:0007669"/>
    <property type="project" value="InterPro"/>
</dbReference>
<keyword evidence="5" id="KW-1185">Reference proteome</keyword>
<organism evidence="4 5">
    <name type="scientific">Albibacterium bauzanense</name>
    <dbReference type="NCBI Taxonomy" id="653929"/>
    <lineage>
        <taxon>Bacteria</taxon>
        <taxon>Pseudomonadati</taxon>
        <taxon>Bacteroidota</taxon>
        <taxon>Sphingobacteriia</taxon>
        <taxon>Sphingobacteriales</taxon>
        <taxon>Sphingobacteriaceae</taxon>
        <taxon>Albibacterium</taxon>
    </lineage>
</organism>
<feature type="domain" description="4'-phosphopantetheinyl transferase" evidence="3">
    <location>
        <begin position="106"/>
        <end position="208"/>
    </location>
</feature>
<dbReference type="Proteomes" id="UP000294616">
    <property type="component" value="Unassembled WGS sequence"/>
</dbReference>
<dbReference type="GO" id="GO:0019878">
    <property type="term" value="P:lysine biosynthetic process via aminoadipic acid"/>
    <property type="evidence" value="ECO:0007669"/>
    <property type="project" value="TreeGrafter"/>
</dbReference>
<gene>
    <name evidence="4" type="ORF">C8N28_1364</name>
</gene>